<organism evidence="3 4">
    <name type="scientific">Folsomia candida</name>
    <name type="common">Springtail</name>
    <dbReference type="NCBI Taxonomy" id="158441"/>
    <lineage>
        <taxon>Eukaryota</taxon>
        <taxon>Metazoa</taxon>
        <taxon>Ecdysozoa</taxon>
        <taxon>Arthropoda</taxon>
        <taxon>Hexapoda</taxon>
        <taxon>Collembola</taxon>
        <taxon>Entomobryomorpha</taxon>
        <taxon>Isotomoidea</taxon>
        <taxon>Isotomidae</taxon>
        <taxon>Proisotominae</taxon>
        <taxon>Folsomia</taxon>
    </lineage>
</organism>
<protein>
    <submittedName>
        <fullName evidence="3">Uncharacterized protein</fullName>
    </submittedName>
</protein>
<feature type="region of interest" description="Disordered" evidence="2">
    <location>
        <begin position="386"/>
        <end position="451"/>
    </location>
</feature>
<comment type="caution">
    <text evidence="3">The sequence shown here is derived from an EMBL/GenBank/DDBJ whole genome shotgun (WGS) entry which is preliminary data.</text>
</comment>
<evidence type="ECO:0000313" key="4">
    <source>
        <dbReference type="Proteomes" id="UP000198287"/>
    </source>
</evidence>
<dbReference type="AlphaFoldDB" id="A0A226DAR8"/>
<evidence type="ECO:0000313" key="3">
    <source>
        <dbReference type="EMBL" id="OXA42230.1"/>
    </source>
</evidence>
<keyword evidence="1" id="KW-0175">Coiled coil</keyword>
<keyword evidence="4" id="KW-1185">Reference proteome</keyword>
<dbReference type="PANTHER" id="PTHR47331">
    <property type="entry name" value="PHD-TYPE DOMAIN-CONTAINING PROTEIN"/>
    <property type="match status" value="1"/>
</dbReference>
<sequence>MMSQSLNNGTRRSTRDKSQKSNPTAANEDDVVDVKSASSSIKSSVRKMEIECKKDRALQDIGDQHRQARKEHAEAEIQVTSLNKEMESLKVQVQELQDSSAVDRDVKIAELQKQQLDTNSKIRAAEKEVALKKLDLDIATEAHESMKQIIIKGAVYEKRKPILKKKEKATKKWAANVDAVFYSENSTSESEEELSDDDTPPYQPHRSATMKPQSTSQKILARQIQGRDLPPFSGKIEEWPAFILAFEGEALELVQCLLVDPRGVRIAIDKLRKRFGRPGIIIKTMMQKLQQIPNVKTDNYESWVKFGTGVDNLVSTIKSLGAKQQLPNPSLVDELVKKLPAQKAMEWEEFKLRKKLKFPSLSHLAKWLQPTVEAAYALCPLPGTSTEKLSTEKPNHDNRRQPANQRGVRKNDRVMVTTEKNEARQAQSNQRGTERKCHFCNGSHGQRHSQI</sequence>
<feature type="compositionally biased region" description="Basic and acidic residues" evidence="2">
    <location>
        <begin position="389"/>
        <end position="400"/>
    </location>
</feature>
<dbReference type="Proteomes" id="UP000198287">
    <property type="component" value="Unassembled WGS sequence"/>
</dbReference>
<feature type="compositionally biased region" description="Polar residues" evidence="2">
    <location>
        <begin position="1"/>
        <end position="11"/>
    </location>
</feature>
<feature type="compositionally biased region" description="Acidic residues" evidence="2">
    <location>
        <begin position="189"/>
        <end position="199"/>
    </location>
</feature>
<dbReference type="EMBL" id="LNIX01000026">
    <property type="protein sequence ID" value="OXA42230.1"/>
    <property type="molecule type" value="Genomic_DNA"/>
</dbReference>
<dbReference type="InterPro" id="IPR005312">
    <property type="entry name" value="DUF1759"/>
</dbReference>
<dbReference type="OrthoDB" id="416987at2759"/>
<proteinExistence type="predicted"/>
<gene>
    <name evidence="3" type="ORF">Fcan01_22720</name>
</gene>
<feature type="region of interest" description="Disordered" evidence="2">
    <location>
        <begin position="184"/>
        <end position="216"/>
    </location>
</feature>
<dbReference type="Pfam" id="PF03564">
    <property type="entry name" value="DUF1759"/>
    <property type="match status" value="1"/>
</dbReference>
<feature type="region of interest" description="Disordered" evidence="2">
    <location>
        <begin position="1"/>
        <end position="47"/>
    </location>
</feature>
<reference evidence="3 4" key="1">
    <citation type="submission" date="2015-12" db="EMBL/GenBank/DDBJ databases">
        <title>The genome of Folsomia candida.</title>
        <authorList>
            <person name="Faddeeva A."/>
            <person name="Derks M.F."/>
            <person name="Anvar Y."/>
            <person name="Smit S."/>
            <person name="Van Straalen N."/>
            <person name="Roelofs D."/>
        </authorList>
    </citation>
    <scope>NUCLEOTIDE SEQUENCE [LARGE SCALE GENOMIC DNA]</scope>
    <source>
        <strain evidence="3 4">VU population</strain>
        <tissue evidence="3">Whole body</tissue>
    </source>
</reference>
<evidence type="ECO:0000256" key="2">
    <source>
        <dbReference type="SAM" id="MobiDB-lite"/>
    </source>
</evidence>
<name>A0A226DAR8_FOLCA</name>
<evidence type="ECO:0000256" key="1">
    <source>
        <dbReference type="SAM" id="Coils"/>
    </source>
</evidence>
<feature type="compositionally biased region" description="Low complexity" evidence="2">
    <location>
        <begin position="34"/>
        <end position="43"/>
    </location>
</feature>
<accession>A0A226DAR8</accession>
<feature type="compositionally biased region" description="Basic and acidic residues" evidence="2">
    <location>
        <begin position="409"/>
        <end position="423"/>
    </location>
</feature>
<feature type="coiled-coil region" evidence="1">
    <location>
        <begin position="58"/>
        <end position="128"/>
    </location>
</feature>